<feature type="transmembrane region" description="Helical" evidence="7">
    <location>
        <begin position="45"/>
        <end position="63"/>
    </location>
</feature>
<comment type="subcellular location">
    <subcellularLocation>
        <location evidence="1">Cell membrane</location>
        <topology evidence="1">Multi-pass membrane protein</topology>
    </subcellularLocation>
</comment>
<dbReference type="EMBL" id="JBFOCI010000005">
    <property type="protein sequence ID" value="MEW9807839.1"/>
    <property type="molecule type" value="Genomic_DNA"/>
</dbReference>
<dbReference type="PANTHER" id="PTHR30106:SF2">
    <property type="entry name" value="UPF0324 INNER MEMBRANE PROTEIN YEIH"/>
    <property type="match status" value="1"/>
</dbReference>
<keyword evidence="6 7" id="KW-0472">Membrane</keyword>
<keyword evidence="4 7" id="KW-0812">Transmembrane</keyword>
<dbReference type="Pfam" id="PF03601">
    <property type="entry name" value="Cons_hypoth698"/>
    <property type="match status" value="1"/>
</dbReference>
<evidence type="ECO:0000256" key="3">
    <source>
        <dbReference type="ARBA" id="ARBA00022475"/>
    </source>
</evidence>
<feature type="transmembrane region" description="Helical" evidence="7">
    <location>
        <begin position="21"/>
        <end position="39"/>
    </location>
</feature>
<protein>
    <submittedName>
        <fullName evidence="8">Sulfate exporter family transporter</fullName>
    </submittedName>
</protein>
<keyword evidence="3" id="KW-1003">Cell membrane</keyword>
<dbReference type="InterPro" id="IPR018383">
    <property type="entry name" value="UPF0324_pro"/>
</dbReference>
<evidence type="ECO:0000256" key="7">
    <source>
        <dbReference type="SAM" id="Phobius"/>
    </source>
</evidence>
<dbReference type="Proteomes" id="UP001556196">
    <property type="component" value="Unassembled WGS sequence"/>
</dbReference>
<evidence type="ECO:0000256" key="2">
    <source>
        <dbReference type="ARBA" id="ARBA00007977"/>
    </source>
</evidence>
<evidence type="ECO:0000256" key="5">
    <source>
        <dbReference type="ARBA" id="ARBA00022989"/>
    </source>
</evidence>
<keyword evidence="9" id="KW-1185">Reference proteome</keyword>
<comment type="caution">
    <text evidence="8">The sequence shown here is derived from an EMBL/GenBank/DDBJ whole genome shotgun (WGS) entry which is preliminary data.</text>
</comment>
<feature type="transmembrane region" description="Helical" evidence="7">
    <location>
        <begin position="75"/>
        <end position="97"/>
    </location>
</feature>
<dbReference type="PANTHER" id="PTHR30106">
    <property type="entry name" value="INNER MEMBRANE PROTEIN YEIH-RELATED"/>
    <property type="match status" value="1"/>
</dbReference>
<sequence length="101" mass="10128">MDVSKALASKHAPGLDMAAKPLPRVGVALLGAKISLLTITTLGPATPALVIACLIVTLGIGYAPGRWLNLDRNFALLLAGAAAICGVSATLAVASVLPDSR</sequence>
<evidence type="ECO:0000256" key="4">
    <source>
        <dbReference type="ARBA" id="ARBA00022692"/>
    </source>
</evidence>
<reference evidence="8 9" key="1">
    <citation type="submission" date="2024-06" db="EMBL/GenBank/DDBJ databases">
        <authorList>
            <person name="Tuo L."/>
        </authorList>
    </citation>
    <scope>NUCLEOTIDE SEQUENCE [LARGE SCALE GENOMIC DNA]</scope>
    <source>
        <strain evidence="8 9">ZMM04-5</strain>
    </source>
</reference>
<name>A0ABV3R3D0_9HYPH</name>
<organism evidence="8 9">
    <name type="scientific">Mesorhizobium marinum</name>
    <dbReference type="NCBI Taxonomy" id="3228790"/>
    <lineage>
        <taxon>Bacteria</taxon>
        <taxon>Pseudomonadati</taxon>
        <taxon>Pseudomonadota</taxon>
        <taxon>Alphaproteobacteria</taxon>
        <taxon>Hyphomicrobiales</taxon>
        <taxon>Phyllobacteriaceae</taxon>
        <taxon>Mesorhizobium</taxon>
    </lineage>
</organism>
<proteinExistence type="inferred from homology"/>
<evidence type="ECO:0000313" key="9">
    <source>
        <dbReference type="Proteomes" id="UP001556196"/>
    </source>
</evidence>
<comment type="similarity">
    <text evidence="2">Belongs to the UPF0324 family.</text>
</comment>
<evidence type="ECO:0000256" key="1">
    <source>
        <dbReference type="ARBA" id="ARBA00004651"/>
    </source>
</evidence>
<evidence type="ECO:0000256" key="6">
    <source>
        <dbReference type="ARBA" id="ARBA00023136"/>
    </source>
</evidence>
<accession>A0ABV3R3D0</accession>
<keyword evidence="5 7" id="KW-1133">Transmembrane helix</keyword>
<gene>
    <name evidence="8" type="ORF">ABUE31_17765</name>
</gene>
<evidence type="ECO:0000313" key="8">
    <source>
        <dbReference type="EMBL" id="MEW9807839.1"/>
    </source>
</evidence>
<dbReference type="RefSeq" id="WP_367725022.1">
    <property type="nucleotide sequence ID" value="NZ_JBFOCI010000005.1"/>
</dbReference>